<sequence length="88" mass="8975">MTGPPARAWLVLLALTGMAMWTGGPNGSSPLGVLGIAALVAVSGFKAVLILRDFLELGRARASWRIALYGYVAVLGGAIFVAYAAVAG</sequence>
<dbReference type="OrthoDB" id="7306615at2"/>
<feature type="transmembrane region" description="Helical" evidence="6">
    <location>
        <begin position="29"/>
        <end position="54"/>
    </location>
</feature>
<evidence type="ECO:0000256" key="6">
    <source>
        <dbReference type="SAM" id="Phobius"/>
    </source>
</evidence>
<dbReference type="EMBL" id="BPQI01000117">
    <property type="protein sequence ID" value="GJD57697.1"/>
    <property type="molecule type" value="Genomic_DNA"/>
</dbReference>
<keyword evidence="5 6" id="KW-0472">Membrane</keyword>
<proteinExistence type="predicted"/>
<evidence type="ECO:0000256" key="5">
    <source>
        <dbReference type="ARBA" id="ARBA00023136"/>
    </source>
</evidence>
<comment type="subcellular location">
    <subcellularLocation>
        <location evidence="1">Cell membrane</location>
        <topology evidence="1">Multi-pass membrane protein</topology>
    </subcellularLocation>
</comment>
<feature type="transmembrane region" description="Helical" evidence="6">
    <location>
        <begin position="66"/>
        <end position="86"/>
    </location>
</feature>
<dbReference type="Pfam" id="PF03626">
    <property type="entry name" value="COX4_pro"/>
    <property type="match status" value="1"/>
</dbReference>
<keyword evidence="2" id="KW-1003">Cell membrane</keyword>
<evidence type="ECO:0008006" key="11">
    <source>
        <dbReference type="Google" id="ProtNLM"/>
    </source>
</evidence>
<keyword evidence="4 6" id="KW-1133">Transmembrane helix</keyword>
<reference evidence="7" key="2">
    <citation type="journal article" date="2021" name="Front. Microbiol.">
        <title>Comprehensive Comparative Genomics and Phenotyping of Methylobacterium Species.</title>
        <authorList>
            <person name="Alessa O."/>
            <person name="Ogura Y."/>
            <person name="Fujitani Y."/>
            <person name="Takami H."/>
            <person name="Hayashi T."/>
            <person name="Sahin N."/>
            <person name="Tani A."/>
        </authorList>
    </citation>
    <scope>NUCLEOTIDE SEQUENCE</scope>
    <source>
        <strain evidence="7">DSM 22415</strain>
    </source>
</reference>
<reference evidence="7" key="3">
    <citation type="submission" date="2021-08" db="EMBL/GenBank/DDBJ databases">
        <authorList>
            <person name="Tani A."/>
            <person name="Ola A."/>
            <person name="Ogura Y."/>
            <person name="Katsura K."/>
            <person name="Hayashi T."/>
        </authorList>
    </citation>
    <scope>NUCLEOTIDE SEQUENCE</scope>
    <source>
        <strain evidence="7">DSM 22415</strain>
    </source>
</reference>
<name>A0A564G2F3_9HYPH</name>
<dbReference type="InterPro" id="IPR005171">
    <property type="entry name" value="Cyt_c_oxidase_su4_prok"/>
</dbReference>
<evidence type="ECO:0000256" key="3">
    <source>
        <dbReference type="ARBA" id="ARBA00022692"/>
    </source>
</evidence>
<dbReference type="Proteomes" id="UP000401717">
    <property type="component" value="Unassembled WGS sequence"/>
</dbReference>
<organism evidence="8 9">
    <name type="scientific">Methylobacterium dankookense</name>
    <dbReference type="NCBI Taxonomy" id="560405"/>
    <lineage>
        <taxon>Bacteria</taxon>
        <taxon>Pseudomonadati</taxon>
        <taxon>Pseudomonadota</taxon>
        <taxon>Alphaproteobacteria</taxon>
        <taxon>Hyphomicrobiales</taxon>
        <taxon>Methylobacteriaceae</taxon>
        <taxon>Methylobacterium</taxon>
    </lineage>
</organism>
<dbReference type="Proteomes" id="UP001055303">
    <property type="component" value="Unassembled WGS sequence"/>
</dbReference>
<evidence type="ECO:0000256" key="2">
    <source>
        <dbReference type="ARBA" id="ARBA00022475"/>
    </source>
</evidence>
<dbReference type="AlphaFoldDB" id="A0A564G2F3"/>
<evidence type="ECO:0000313" key="9">
    <source>
        <dbReference type="Proteomes" id="UP000401717"/>
    </source>
</evidence>
<reference evidence="8 9" key="1">
    <citation type="submission" date="2019-06" db="EMBL/GenBank/DDBJ databases">
        <authorList>
            <person name="Rodrigo-Torres L."/>
            <person name="Arahal R. D."/>
            <person name="Lucena T."/>
        </authorList>
    </citation>
    <scope>NUCLEOTIDE SEQUENCE [LARGE SCALE GENOMIC DNA]</scope>
    <source>
        <strain evidence="8 9">SW08-7</strain>
    </source>
</reference>
<evidence type="ECO:0000256" key="4">
    <source>
        <dbReference type="ARBA" id="ARBA00022989"/>
    </source>
</evidence>
<evidence type="ECO:0000256" key="1">
    <source>
        <dbReference type="ARBA" id="ARBA00004651"/>
    </source>
</evidence>
<accession>A0A564G2F3</accession>
<gene>
    <name evidence="7" type="ORF">IFDJLNFL_3609</name>
    <name evidence="8" type="ORF">MTDSW087_03498</name>
</gene>
<dbReference type="EMBL" id="CABFVH010000024">
    <property type="protein sequence ID" value="VUF13791.1"/>
    <property type="molecule type" value="Genomic_DNA"/>
</dbReference>
<evidence type="ECO:0000313" key="10">
    <source>
        <dbReference type="Proteomes" id="UP001055303"/>
    </source>
</evidence>
<dbReference type="RefSeq" id="WP_144766033.1">
    <property type="nucleotide sequence ID" value="NZ_BPQI01000117.1"/>
</dbReference>
<keyword evidence="3 6" id="KW-0812">Transmembrane</keyword>
<protein>
    <recommendedName>
        <fullName evidence="11">Cytochrome C oxidase subunit IV</fullName>
    </recommendedName>
</protein>
<dbReference type="GO" id="GO:0005886">
    <property type="term" value="C:plasma membrane"/>
    <property type="evidence" value="ECO:0007669"/>
    <property type="project" value="UniProtKB-SubCell"/>
</dbReference>
<evidence type="ECO:0000313" key="8">
    <source>
        <dbReference type="EMBL" id="VUF13791.1"/>
    </source>
</evidence>
<keyword evidence="10" id="KW-1185">Reference proteome</keyword>
<evidence type="ECO:0000313" key="7">
    <source>
        <dbReference type="EMBL" id="GJD57697.1"/>
    </source>
</evidence>